<protein>
    <submittedName>
        <fullName evidence="2">Uncharacterized protein</fullName>
    </submittedName>
</protein>
<proteinExistence type="predicted"/>
<dbReference type="Proteomes" id="UP000822688">
    <property type="component" value="Chromosome 4"/>
</dbReference>
<feature type="region of interest" description="Disordered" evidence="1">
    <location>
        <begin position="71"/>
        <end position="120"/>
    </location>
</feature>
<dbReference type="AlphaFoldDB" id="A0A8T0IBW0"/>
<evidence type="ECO:0000313" key="2">
    <source>
        <dbReference type="EMBL" id="KAG0580902.1"/>
    </source>
</evidence>
<dbReference type="EMBL" id="CM026424">
    <property type="protein sequence ID" value="KAG0580902.1"/>
    <property type="molecule type" value="Genomic_DNA"/>
</dbReference>
<keyword evidence="3" id="KW-1185">Reference proteome</keyword>
<feature type="compositionally biased region" description="Polar residues" evidence="1">
    <location>
        <begin position="81"/>
        <end position="91"/>
    </location>
</feature>
<feature type="compositionally biased region" description="Basic residues" evidence="1">
    <location>
        <begin position="111"/>
        <end position="120"/>
    </location>
</feature>
<gene>
    <name evidence="2" type="ORF">KC19_4G209200</name>
</gene>
<sequence length="120" mass="13188">MNQVTASPSNPNNKMNTNITTLLITEQPNTTTVSPKSSKLQLTSLPTSEFQSSPQLKLVVVADSSRCNSLAKSPNLGHLLTESTDSTNPNQNHRKPPLIQHQNEQTPASFHLHRLKRSHG</sequence>
<comment type="caution">
    <text evidence="2">The sequence shown here is derived from an EMBL/GenBank/DDBJ whole genome shotgun (WGS) entry which is preliminary data.</text>
</comment>
<name>A0A8T0IBW0_CERPU</name>
<evidence type="ECO:0000256" key="1">
    <source>
        <dbReference type="SAM" id="MobiDB-lite"/>
    </source>
</evidence>
<accession>A0A8T0IBW0</accession>
<reference evidence="2" key="1">
    <citation type="submission" date="2020-06" db="EMBL/GenBank/DDBJ databases">
        <title>WGS assembly of Ceratodon purpureus strain R40.</title>
        <authorList>
            <person name="Carey S.B."/>
            <person name="Jenkins J."/>
            <person name="Shu S."/>
            <person name="Lovell J.T."/>
            <person name="Sreedasyam A."/>
            <person name="Maumus F."/>
            <person name="Tiley G.P."/>
            <person name="Fernandez-Pozo N."/>
            <person name="Barry K."/>
            <person name="Chen C."/>
            <person name="Wang M."/>
            <person name="Lipzen A."/>
            <person name="Daum C."/>
            <person name="Saski C.A."/>
            <person name="Payton A.C."/>
            <person name="Mcbreen J.C."/>
            <person name="Conrad R.E."/>
            <person name="Kollar L.M."/>
            <person name="Olsson S."/>
            <person name="Huttunen S."/>
            <person name="Landis J.B."/>
            <person name="Wickett N.J."/>
            <person name="Johnson M.G."/>
            <person name="Rensing S.A."/>
            <person name="Grimwood J."/>
            <person name="Schmutz J."/>
            <person name="Mcdaniel S.F."/>
        </authorList>
    </citation>
    <scope>NUCLEOTIDE SEQUENCE</scope>
    <source>
        <strain evidence="2">R40</strain>
    </source>
</reference>
<organism evidence="2 3">
    <name type="scientific">Ceratodon purpureus</name>
    <name type="common">Fire moss</name>
    <name type="synonym">Dicranum purpureum</name>
    <dbReference type="NCBI Taxonomy" id="3225"/>
    <lineage>
        <taxon>Eukaryota</taxon>
        <taxon>Viridiplantae</taxon>
        <taxon>Streptophyta</taxon>
        <taxon>Embryophyta</taxon>
        <taxon>Bryophyta</taxon>
        <taxon>Bryophytina</taxon>
        <taxon>Bryopsida</taxon>
        <taxon>Dicranidae</taxon>
        <taxon>Pseudoditrichales</taxon>
        <taxon>Ditrichaceae</taxon>
        <taxon>Ceratodon</taxon>
    </lineage>
</organism>
<evidence type="ECO:0000313" key="3">
    <source>
        <dbReference type="Proteomes" id="UP000822688"/>
    </source>
</evidence>